<evidence type="ECO:0000313" key="5">
    <source>
        <dbReference type="Proteomes" id="UP001621418"/>
    </source>
</evidence>
<evidence type="ECO:0000256" key="2">
    <source>
        <dbReference type="ARBA" id="ARBA00023172"/>
    </source>
</evidence>
<keyword evidence="2" id="KW-0233">DNA recombination</keyword>
<evidence type="ECO:0000259" key="3">
    <source>
        <dbReference type="PROSITE" id="PS51898"/>
    </source>
</evidence>
<name>A0ABZ1NFC2_9NOCA</name>
<keyword evidence="5" id="KW-1185">Reference proteome</keyword>
<evidence type="ECO:0000313" key="4">
    <source>
        <dbReference type="EMBL" id="WTY38458.1"/>
    </source>
</evidence>
<sequence length="394" mass="44188">MREAVSTLAPDSESEITRATTVSQLWTAYRVYLVKKDRAEGTLALYDRWAAMLVAEYGFRRIGPEEFKTSTAETFLDTVAAGHGRGSMLNARSMMSGMFRFAVRKNALEVNPVREAEIPENVEAKGRTGGAGHIEIDDLRFILASVYWSTVPCPRKLTKAEQARGIRTYTPPTVAEYCDDADLADVIVMMSAIGQRPSQVLGLAWPFYDSKKKEIRTVGKVIRVKGKGLVRVVRDRDPKNPQGTIALPGYAVDMLDRRRERMEQRKRDCPPPIGYDVDLIFPSTEWTLRDPVNVSHQWQRVREALELPDDLSPYAFRKLVAMVLDDAKLSARVTADVLQHADPAMTQRKYMRRGKVHHDAAAVIHDAVMGGMGAADGRIPTRGDFSETFRNFNA</sequence>
<dbReference type="Proteomes" id="UP001621418">
    <property type="component" value="Chromosome"/>
</dbReference>
<protein>
    <submittedName>
        <fullName evidence="4">Site-specific integrase</fullName>
    </submittedName>
</protein>
<proteinExistence type="predicted"/>
<accession>A0ABZ1NFC2</accession>
<dbReference type="InterPro" id="IPR002104">
    <property type="entry name" value="Integrase_catalytic"/>
</dbReference>
<evidence type="ECO:0000256" key="1">
    <source>
        <dbReference type="ARBA" id="ARBA00023125"/>
    </source>
</evidence>
<dbReference type="RefSeq" id="WP_405150358.1">
    <property type="nucleotide sequence ID" value="NZ_CP109527.1"/>
</dbReference>
<dbReference type="Pfam" id="PF00589">
    <property type="entry name" value="Phage_integrase"/>
    <property type="match status" value="1"/>
</dbReference>
<dbReference type="PROSITE" id="PS51898">
    <property type="entry name" value="TYR_RECOMBINASE"/>
    <property type="match status" value="1"/>
</dbReference>
<dbReference type="InterPro" id="IPR010998">
    <property type="entry name" value="Integrase_recombinase_N"/>
</dbReference>
<keyword evidence="1" id="KW-0238">DNA-binding</keyword>
<dbReference type="EMBL" id="CP109527">
    <property type="protein sequence ID" value="WTY38458.1"/>
    <property type="molecule type" value="Genomic_DNA"/>
</dbReference>
<reference evidence="4 5" key="1">
    <citation type="submission" date="2022-10" db="EMBL/GenBank/DDBJ databases">
        <title>The complete genomes of actinobacterial strains from the NBC collection.</title>
        <authorList>
            <person name="Joergensen T.S."/>
            <person name="Alvarez Arevalo M."/>
            <person name="Sterndorff E.B."/>
            <person name="Faurdal D."/>
            <person name="Vuksanovic O."/>
            <person name="Mourched A.-S."/>
            <person name="Charusanti P."/>
            <person name="Shaw S."/>
            <person name="Blin K."/>
            <person name="Weber T."/>
        </authorList>
    </citation>
    <scope>NUCLEOTIDE SEQUENCE [LARGE SCALE GENOMIC DNA]</scope>
    <source>
        <strain evidence="4 5">NBC_01413</strain>
    </source>
</reference>
<organism evidence="4 5">
    <name type="scientific">Nocardia salmonicida</name>
    <dbReference type="NCBI Taxonomy" id="53431"/>
    <lineage>
        <taxon>Bacteria</taxon>
        <taxon>Bacillati</taxon>
        <taxon>Actinomycetota</taxon>
        <taxon>Actinomycetes</taxon>
        <taxon>Mycobacteriales</taxon>
        <taxon>Nocardiaceae</taxon>
        <taxon>Nocardia</taxon>
    </lineage>
</organism>
<gene>
    <name evidence="4" type="ORF">OG308_11770</name>
</gene>
<dbReference type="Gene3D" id="1.10.443.10">
    <property type="entry name" value="Intergrase catalytic core"/>
    <property type="match status" value="1"/>
</dbReference>
<dbReference type="InterPro" id="IPR013762">
    <property type="entry name" value="Integrase-like_cat_sf"/>
</dbReference>
<dbReference type="Gene3D" id="1.10.150.130">
    <property type="match status" value="1"/>
</dbReference>
<feature type="domain" description="Tyr recombinase" evidence="3">
    <location>
        <begin position="152"/>
        <end position="366"/>
    </location>
</feature>
<dbReference type="InterPro" id="IPR011010">
    <property type="entry name" value="DNA_brk_join_enz"/>
</dbReference>
<dbReference type="SUPFAM" id="SSF56349">
    <property type="entry name" value="DNA breaking-rejoining enzymes"/>
    <property type="match status" value="1"/>
</dbReference>